<evidence type="ECO:0000259" key="6">
    <source>
        <dbReference type="Pfam" id="PF02776"/>
    </source>
</evidence>
<dbReference type="Gene3D" id="3.40.50.1220">
    <property type="entry name" value="TPP-binding domain"/>
    <property type="match status" value="1"/>
</dbReference>
<sequence>MSEPKIQPVPVPTVRDAAFDILRTHGLTRMFANPGSTEITLLADLPEDLEFILALHEGSVVGMATGHALATDHAALVVVHTTAGLGNAVGAIATARVNRAPLVIIVGQQDRRHLATQPFLAGRLRGLLGDYPVWFNEPITAQDVPAAIARAFHEATTHRGPAVVIVPMDDWLAPYDLTHVLAAPDLVHSDRLASPAALTELATHLDAATNPVLVVGSGNATDDGWTAAVALAEKLQLPVYQESFGARPGFPQDHPLFAGFLSAARSTLRGQLVGYDVILAVGAPVFRQYNFEPGAMFDEGATVLLVTEDTDEAHRSRASVVVIADPAPALADLRDLVALVPSPRTVIPPHRAAPAPPKASEPIRASHVMALLGALLPADAIVVEETPSSRPDMHELMPARSPLGFVSAAMGGLGFGLPAAIGLRMGNPKRPVVAVLGDGSALYNIQGLWSAGHYNVGTLFVILNNERYAVMDRLAERASSAPPAWPAFDAIDFVALAASLGCTSQRLSDYGTLENVLTSAVADLADRTEPLVLVVDVEPEQHFAP</sequence>
<protein>
    <submittedName>
        <fullName evidence="7">Benzoylformate decarboxylase</fullName>
        <ecNumber evidence="7">4.1.1.7</ecNumber>
    </submittedName>
</protein>
<gene>
    <name evidence="7" type="ORF">FB555_001212</name>
</gene>
<dbReference type="PROSITE" id="PS00187">
    <property type="entry name" value="TPP_ENZYMES"/>
    <property type="match status" value="1"/>
</dbReference>
<dbReference type="InterPro" id="IPR011766">
    <property type="entry name" value="TPP_enzyme_TPP-bd"/>
</dbReference>
<dbReference type="GO" id="GO:0050660">
    <property type="term" value="F:flavin adenine dinucleotide binding"/>
    <property type="evidence" value="ECO:0007669"/>
    <property type="project" value="TreeGrafter"/>
</dbReference>
<evidence type="ECO:0000259" key="4">
    <source>
        <dbReference type="Pfam" id="PF00205"/>
    </source>
</evidence>
<dbReference type="SUPFAM" id="SSF52518">
    <property type="entry name" value="Thiamin diphosphate-binding fold (THDP-binding)"/>
    <property type="match status" value="2"/>
</dbReference>
<organism evidence="7 8">
    <name type="scientific">Alpinimonas psychrophila</name>
    <dbReference type="NCBI Taxonomy" id="748908"/>
    <lineage>
        <taxon>Bacteria</taxon>
        <taxon>Bacillati</taxon>
        <taxon>Actinomycetota</taxon>
        <taxon>Actinomycetes</taxon>
        <taxon>Micrococcales</taxon>
        <taxon>Microbacteriaceae</taxon>
        <taxon>Alpinimonas</taxon>
    </lineage>
</organism>
<dbReference type="InterPro" id="IPR012000">
    <property type="entry name" value="Thiamin_PyroP_enz_cen_dom"/>
</dbReference>
<dbReference type="CDD" id="cd02002">
    <property type="entry name" value="TPP_BFDC"/>
    <property type="match status" value="1"/>
</dbReference>
<keyword evidence="7" id="KW-0456">Lyase</keyword>
<feature type="domain" description="Thiamine pyrophosphate enzyme TPP-binding" evidence="5">
    <location>
        <begin position="393"/>
        <end position="533"/>
    </location>
</feature>
<evidence type="ECO:0000313" key="7">
    <source>
        <dbReference type="EMBL" id="MBA8829109.1"/>
    </source>
</evidence>
<dbReference type="GO" id="GO:0030976">
    <property type="term" value="F:thiamine pyrophosphate binding"/>
    <property type="evidence" value="ECO:0007669"/>
    <property type="project" value="InterPro"/>
</dbReference>
<dbReference type="InterPro" id="IPR012001">
    <property type="entry name" value="Thiamin_PyroP_enz_TPP-bd_dom"/>
</dbReference>
<dbReference type="InterPro" id="IPR029061">
    <property type="entry name" value="THDP-binding"/>
</dbReference>
<dbReference type="Pfam" id="PF00205">
    <property type="entry name" value="TPP_enzyme_M"/>
    <property type="match status" value="1"/>
</dbReference>
<dbReference type="GO" id="GO:0003984">
    <property type="term" value="F:acetolactate synthase activity"/>
    <property type="evidence" value="ECO:0007669"/>
    <property type="project" value="TreeGrafter"/>
</dbReference>
<evidence type="ECO:0000256" key="1">
    <source>
        <dbReference type="ARBA" id="ARBA00007812"/>
    </source>
</evidence>
<dbReference type="GO" id="GO:0050695">
    <property type="term" value="F:benzoylformate decarboxylase activity"/>
    <property type="evidence" value="ECO:0007669"/>
    <property type="project" value="UniProtKB-EC"/>
</dbReference>
<accession>A0A7W3JTR0</accession>
<dbReference type="InterPro" id="IPR045229">
    <property type="entry name" value="TPP_enz"/>
</dbReference>
<evidence type="ECO:0000256" key="2">
    <source>
        <dbReference type="ARBA" id="ARBA00023052"/>
    </source>
</evidence>
<dbReference type="Proteomes" id="UP000524237">
    <property type="component" value="Unassembled WGS sequence"/>
</dbReference>
<dbReference type="Gene3D" id="3.40.50.970">
    <property type="match status" value="2"/>
</dbReference>
<dbReference type="SUPFAM" id="SSF52467">
    <property type="entry name" value="DHS-like NAD/FAD-binding domain"/>
    <property type="match status" value="1"/>
</dbReference>
<name>A0A7W3JTR0_9MICO</name>
<dbReference type="Pfam" id="PF02776">
    <property type="entry name" value="TPP_enzyme_N"/>
    <property type="match status" value="1"/>
</dbReference>
<feature type="domain" description="Thiamine pyrophosphate enzyme N-terminal TPP-binding" evidence="6">
    <location>
        <begin position="13"/>
        <end position="115"/>
    </location>
</feature>
<dbReference type="AlphaFoldDB" id="A0A7W3JTR0"/>
<evidence type="ECO:0000259" key="5">
    <source>
        <dbReference type="Pfam" id="PF02775"/>
    </source>
</evidence>
<dbReference type="Pfam" id="PF02775">
    <property type="entry name" value="TPP_enzyme_C"/>
    <property type="match status" value="1"/>
</dbReference>
<feature type="domain" description="Thiamine pyrophosphate enzyme central" evidence="4">
    <location>
        <begin position="199"/>
        <end position="333"/>
    </location>
</feature>
<evidence type="ECO:0000313" key="8">
    <source>
        <dbReference type="Proteomes" id="UP000524237"/>
    </source>
</evidence>
<dbReference type="RefSeq" id="WP_182484557.1">
    <property type="nucleotide sequence ID" value="NZ_JACGWU010000003.1"/>
</dbReference>
<dbReference type="GO" id="GO:0000287">
    <property type="term" value="F:magnesium ion binding"/>
    <property type="evidence" value="ECO:0007669"/>
    <property type="project" value="InterPro"/>
</dbReference>
<dbReference type="CDD" id="cd07035">
    <property type="entry name" value="TPP_PYR_POX_like"/>
    <property type="match status" value="1"/>
</dbReference>
<dbReference type="InterPro" id="IPR029035">
    <property type="entry name" value="DHS-like_NAD/FAD-binding_dom"/>
</dbReference>
<dbReference type="PANTHER" id="PTHR18968">
    <property type="entry name" value="THIAMINE PYROPHOSPHATE ENZYMES"/>
    <property type="match status" value="1"/>
</dbReference>
<keyword evidence="8" id="KW-1185">Reference proteome</keyword>
<dbReference type="InterPro" id="IPR000399">
    <property type="entry name" value="TPP-bd_CS"/>
</dbReference>
<dbReference type="PANTHER" id="PTHR18968:SF133">
    <property type="entry name" value="BENZOYLFORMATE DECARBOXYLASE"/>
    <property type="match status" value="1"/>
</dbReference>
<evidence type="ECO:0000256" key="3">
    <source>
        <dbReference type="RuleBase" id="RU362132"/>
    </source>
</evidence>
<keyword evidence="2 3" id="KW-0786">Thiamine pyrophosphate</keyword>
<proteinExistence type="inferred from homology"/>
<dbReference type="EMBL" id="JACGWU010000003">
    <property type="protein sequence ID" value="MBA8829109.1"/>
    <property type="molecule type" value="Genomic_DNA"/>
</dbReference>
<comment type="similarity">
    <text evidence="1 3">Belongs to the TPP enzyme family.</text>
</comment>
<dbReference type="EC" id="4.1.1.7" evidence="7"/>
<comment type="caution">
    <text evidence="7">The sequence shown here is derived from an EMBL/GenBank/DDBJ whole genome shotgun (WGS) entry which is preliminary data.</text>
</comment>
<reference evidence="7 8" key="1">
    <citation type="submission" date="2020-07" db="EMBL/GenBank/DDBJ databases">
        <title>Sequencing the genomes of 1000 actinobacteria strains.</title>
        <authorList>
            <person name="Klenk H.-P."/>
        </authorList>
    </citation>
    <scope>NUCLEOTIDE SEQUENCE [LARGE SCALE GENOMIC DNA]</scope>
    <source>
        <strain evidence="7 8">DSM 23737</strain>
    </source>
</reference>